<proteinExistence type="predicted"/>
<protein>
    <submittedName>
        <fullName evidence="1">Uncharacterized protein</fullName>
    </submittedName>
</protein>
<accession>A0A0G1XYA0</accession>
<name>A0A0G1XYA0_9BACT</name>
<evidence type="ECO:0000313" key="1">
    <source>
        <dbReference type="EMBL" id="KKW35986.1"/>
    </source>
</evidence>
<evidence type="ECO:0000313" key="2">
    <source>
        <dbReference type="Proteomes" id="UP000034740"/>
    </source>
</evidence>
<dbReference type="Proteomes" id="UP000034740">
    <property type="component" value="Unassembled WGS sequence"/>
</dbReference>
<reference evidence="1 2" key="1">
    <citation type="journal article" date="2015" name="Nature">
        <title>rRNA introns, odd ribosomes, and small enigmatic genomes across a large radiation of phyla.</title>
        <authorList>
            <person name="Brown C.T."/>
            <person name="Hug L.A."/>
            <person name="Thomas B.C."/>
            <person name="Sharon I."/>
            <person name="Castelle C.J."/>
            <person name="Singh A."/>
            <person name="Wilkins M.J."/>
            <person name="Williams K.H."/>
            <person name="Banfield J.F."/>
        </authorList>
    </citation>
    <scope>NUCLEOTIDE SEQUENCE [LARGE SCALE GENOMIC DNA]</scope>
</reference>
<comment type="caution">
    <text evidence="1">The sequence shown here is derived from an EMBL/GenBank/DDBJ whole genome shotgun (WGS) entry which is preliminary data.</text>
</comment>
<organism evidence="1 2">
    <name type="scientific">Candidatus Adlerbacteria bacterium GW2011_GWA1_54_10</name>
    <dbReference type="NCBI Taxonomy" id="1618605"/>
    <lineage>
        <taxon>Bacteria</taxon>
        <taxon>Candidatus Adleribacteriota</taxon>
    </lineage>
</organism>
<dbReference type="EMBL" id="LCRO01000001">
    <property type="protein sequence ID" value="KKW35986.1"/>
    <property type="molecule type" value="Genomic_DNA"/>
</dbReference>
<dbReference type="AlphaFoldDB" id="A0A0G1XYA0"/>
<sequence length="81" mass="9599">MVKWYNASLPRTSWEFDSPWPHKKAIKDTQIACFCGKDCEDVHKGHFYVLYGYYSNDLFSREPYYICPRQLSVKQAILGKE</sequence>
<gene>
    <name evidence="1" type="ORF">UY83_C0001G0017</name>
</gene>